<keyword evidence="1" id="KW-0812">Transmembrane</keyword>
<dbReference type="PANTHER" id="PTHR34289">
    <property type="entry name" value="PROTEIN, PUTATIVE (DUF819)-RELATED"/>
    <property type="match status" value="1"/>
</dbReference>
<feature type="transmembrane region" description="Helical" evidence="1">
    <location>
        <begin position="298"/>
        <end position="314"/>
    </location>
</feature>
<dbReference type="PANTHER" id="PTHR34289:SF8">
    <property type="entry name" value="DUF819 DOMAIN-CONTAINING PROTEIN"/>
    <property type="match status" value="1"/>
</dbReference>
<feature type="transmembrane region" description="Helical" evidence="1">
    <location>
        <begin position="62"/>
        <end position="83"/>
    </location>
</feature>
<feature type="transmembrane region" description="Helical" evidence="1">
    <location>
        <begin position="265"/>
        <end position="286"/>
    </location>
</feature>
<protein>
    <submittedName>
        <fullName evidence="2">DUF819 family protein</fullName>
    </submittedName>
</protein>
<evidence type="ECO:0000256" key="1">
    <source>
        <dbReference type="SAM" id="Phobius"/>
    </source>
</evidence>
<reference evidence="2 3" key="1">
    <citation type="submission" date="2019-05" db="EMBL/GenBank/DDBJ databases">
        <title>Genome sequences of Thalassotalea litorea 1K03283.</title>
        <authorList>
            <person name="Zhang D."/>
        </authorList>
    </citation>
    <scope>NUCLEOTIDE SEQUENCE [LARGE SCALE GENOMIC DNA]</scope>
    <source>
        <strain evidence="2 3">MCCC 1K03283</strain>
    </source>
</reference>
<dbReference type="RefSeq" id="WP_138318629.1">
    <property type="nucleotide sequence ID" value="NZ_VCBC01000003.1"/>
</dbReference>
<organism evidence="2 3">
    <name type="scientific">Thalassotalea litorea</name>
    <dbReference type="NCBI Taxonomy" id="2020715"/>
    <lineage>
        <taxon>Bacteria</taxon>
        <taxon>Pseudomonadati</taxon>
        <taxon>Pseudomonadota</taxon>
        <taxon>Gammaproteobacteria</taxon>
        <taxon>Alteromonadales</taxon>
        <taxon>Colwelliaceae</taxon>
        <taxon>Thalassotalea</taxon>
    </lineage>
</organism>
<evidence type="ECO:0000313" key="3">
    <source>
        <dbReference type="Proteomes" id="UP000307790"/>
    </source>
</evidence>
<dbReference type="InterPro" id="IPR008537">
    <property type="entry name" value="DUF819"/>
</dbReference>
<keyword evidence="1" id="KW-1133">Transmembrane helix</keyword>
<feature type="transmembrane region" description="Helical" evidence="1">
    <location>
        <begin position="385"/>
        <end position="407"/>
    </location>
</feature>
<accession>A0A5R9ITC4</accession>
<dbReference type="Proteomes" id="UP000307790">
    <property type="component" value="Unassembled WGS sequence"/>
</dbReference>
<proteinExistence type="predicted"/>
<dbReference type="EMBL" id="VCBC01000003">
    <property type="protein sequence ID" value="TLU67347.1"/>
    <property type="molecule type" value="Genomic_DNA"/>
</dbReference>
<dbReference type="Pfam" id="PF05684">
    <property type="entry name" value="DUF819"/>
    <property type="match status" value="1"/>
</dbReference>
<feature type="transmembrane region" description="Helical" evidence="1">
    <location>
        <begin position="95"/>
        <end position="117"/>
    </location>
</feature>
<sequence>MIIEVFTVVSVFIALCYLCTPALVIYLTHRFSWADKIGVIILCYVGGLILGNSGLLPEQSSGVQTTLVDLSIVIALPMLLLTLNIRQWSKMSLTALISLVLATLSVVTVSTLVFVFYQAQTAVESSAQAGQLVGMSVAVYTGGSPNLAAIKSALSVPNEVFIQFHSLDTLFGAIYILFMISVAIPLFRKFLTNGAMQSGVNTAPDASQNVASQNVASQNDSSDNDYRDLLKKANLRQLAIIVALTLGIVGVSLGISQAFKQLLSVTNVSAIIIVLISTIAMALSFSEKVRGLKLAYKLGMYLIYVFCFTVASLADIDKLLAFDPVIAVFVFGTAIGSLVLHACLCKLAKVDSETFMITSVSAICSPAFVPMMAKALNNKQILLTGMTTGIIGYALGNYLGISLALLLTSIPG</sequence>
<comment type="caution">
    <text evidence="2">The sequence shown here is derived from an EMBL/GenBank/DDBJ whole genome shotgun (WGS) entry which is preliminary data.</text>
</comment>
<evidence type="ECO:0000313" key="2">
    <source>
        <dbReference type="EMBL" id="TLU67347.1"/>
    </source>
</evidence>
<feature type="transmembrane region" description="Helical" evidence="1">
    <location>
        <begin position="39"/>
        <end position="56"/>
    </location>
</feature>
<gene>
    <name evidence="2" type="ORF">FE810_03435</name>
</gene>
<dbReference type="AlphaFoldDB" id="A0A5R9ITC4"/>
<feature type="transmembrane region" description="Helical" evidence="1">
    <location>
        <begin position="169"/>
        <end position="187"/>
    </location>
</feature>
<keyword evidence="1" id="KW-0472">Membrane</keyword>
<feature type="transmembrane region" description="Helical" evidence="1">
    <location>
        <begin position="326"/>
        <end position="348"/>
    </location>
</feature>
<feature type="transmembrane region" description="Helical" evidence="1">
    <location>
        <begin position="238"/>
        <end position="259"/>
    </location>
</feature>
<name>A0A5R9ITC4_9GAMM</name>
<keyword evidence="3" id="KW-1185">Reference proteome</keyword>
<dbReference type="OrthoDB" id="653763at2"/>
<feature type="transmembrane region" description="Helical" evidence="1">
    <location>
        <begin position="6"/>
        <end position="27"/>
    </location>
</feature>